<gene>
    <name evidence="2" type="ORF">C451_03349</name>
</gene>
<keyword evidence="3" id="KW-1185">Reference proteome</keyword>
<name>M0NGN1_9EURY</name>
<feature type="region of interest" description="Disordered" evidence="1">
    <location>
        <begin position="1"/>
        <end position="25"/>
    </location>
</feature>
<proteinExistence type="predicted"/>
<dbReference type="EMBL" id="AOMF01000075">
    <property type="protein sequence ID" value="EMA56264.1"/>
    <property type="molecule type" value="Genomic_DNA"/>
</dbReference>
<reference evidence="2 3" key="1">
    <citation type="journal article" date="2014" name="PLoS Genet.">
        <title>Phylogenetically driven sequencing of extremely halophilic archaea reveals strategies for static and dynamic osmo-response.</title>
        <authorList>
            <person name="Becker E.A."/>
            <person name="Seitzer P.M."/>
            <person name="Tritt A."/>
            <person name="Larsen D."/>
            <person name="Krusor M."/>
            <person name="Yao A.I."/>
            <person name="Wu D."/>
            <person name="Madern D."/>
            <person name="Eisen J.A."/>
            <person name="Darling A.E."/>
            <person name="Facciotti M.T."/>
        </authorList>
    </citation>
    <scope>NUCLEOTIDE SEQUENCE [LARGE SCALE GENOMIC DNA]</scope>
    <source>
        <strain evidence="2 3">JCM 13552</strain>
    </source>
</reference>
<feature type="compositionally biased region" description="Polar residues" evidence="1">
    <location>
        <begin position="1"/>
        <end position="20"/>
    </location>
</feature>
<dbReference type="PATRIC" id="fig|1227457.3.peg.595"/>
<dbReference type="InterPro" id="IPR058985">
    <property type="entry name" value="Antitox_halobact"/>
</dbReference>
<sequence length="66" mass="7594">MDTTNTLNAEMASSTDSSPEVNEDVRRLHERYQSATTDEERHEIVLEMGKLDGRRHDDIYAALENE</sequence>
<evidence type="ECO:0000313" key="3">
    <source>
        <dbReference type="Proteomes" id="UP000011680"/>
    </source>
</evidence>
<dbReference type="eggNOG" id="arCOG10199">
    <property type="taxonomic scope" value="Archaea"/>
</dbReference>
<evidence type="ECO:0000256" key="1">
    <source>
        <dbReference type="SAM" id="MobiDB-lite"/>
    </source>
</evidence>
<evidence type="ECO:0000313" key="2">
    <source>
        <dbReference type="EMBL" id="EMA56264.1"/>
    </source>
</evidence>
<comment type="caution">
    <text evidence="2">The sequence shown here is derived from an EMBL/GenBank/DDBJ whole genome shotgun (WGS) entry which is preliminary data.</text>
</comment>
<organism evidence="2 3">
    <name type="scientific">Halococcus thailandensis JCM 13552</name>
    <dbReference type="NCBI Taxonomy" id="1227457"/>
    <lineage>
        <taxon>Archaea</taxon>
        <taxon>Methanobacteriati</taxon>
        <taxon>Methanobacteriota</taxon>
        <taxon>Stenosarchaea group</taxon>
        <taxon>Halobacteria</taxon>
        <taxon>Halobacteriales</taxon>
        <taxon>Halococcaceae</taxon>
        <taxon>Halococcus</taxon>
    </lineage>
</organism>
<dbReference type="Proteomes" id="UP000011680">
    <property type="component" value="Unassembled WGS sequence"/>
</dbReference>
<accession>M0NGN1</accession>
<dbReference type="Pfam" id="PF26044">
    <property type="entry name" value="Antitox_halo"/>
    <property type="match status" value="1"/>
</dbReference>
<protein>
    <submittedName>
        <fullName evidence="2">Uncharacterized protein</fullName>
    </submittedName>
</protein>
<dbReference type="AlphaFoldDB" id="M0NGN1"/>